<comment type="caution">
    <text evidence="2">The sequence shown here is derived from an EMBL/GenBank/DDBJ whole genome shotgun (WGS) entry which is preliminary data.</text>
</comment>
<gene>
    <name evidence="2" type="ORF">QNA08_16960</name>
</gene>
<evidence type="ECO:0000256" key="1">
    <source>
        <dbReference type="SAM" id="Coils"/>
    </source>
</evidence>
<protein>
    <submittedName>
        <fullName evidence="2">Uncharacterized protein</fullName>
    </submittedName>
</protein>
<reference evidence="2 3" key="1">
    <citation type="submission" date="2023-05" db="EMBL/GenBank/DDBJ databases">
        <title>Chelatococcus sp. nov., a moderately thermophilic bacterium isolated from hot spring microbial mat.</title>
        <authorList>
            <person name="Hu C.-J."/>
            <person name="Li W.-J."/>
        </authorList>
    </citation>
    <scope>NUCLEOTIDE SEQUENCE [LARGE SCALE GENOMIC DNA]</scope>
    <source>
        <strain evidence="2 3">SYSU G07232</strain>
    </source>
</reference>
<feature type="coiled-coil region" evidence="1">
    <location>
        <begin position="73"/>
        <end position="115"/>
    </location>
</feature>
<organism evidence="2 3">
    <name type="scientific">Chelatococcus albus</name>
    <dbReference type="NCBI Taxonomy" id="3047466"/>
    <lineage>
        <taxon>Bacteria</taxon>
        <taxon>Pseudomonadati</taxon>
        <taxon>Pseudomonadota</taxon>
        <taxon>Alphaproteobacteria</taxon>
        <taxon>Hyphomicrobiales</taxon>
        <taxon>Chelatococcaceae</taxon>
        <taxon>Chelatococcus</taxon>
    </lineage>
</organism>
<proteinExistence type="predicted"/>
<keyword evidence="1" id="KW-0175">Coiled coil</keyword>
<evidence type="ECO:0000313" key="2">
    <source>
        <dbReference type="EMBL" id="MDJ1159910.1"/>
    </source>
</evidence>
<accession>A0ABT7ALG2</accession>
<dbReference type="InterPro" id="IPR038444">
    <property type="entry name" value="DUF465_sf"/>
</dbReference>
<keyword evidence="3" id="KW-1185">Reference proteome</keyword>
<sequence length="126" mass="13838">MFDNGATVNTGVARGRIQPFTHALRAGLSDAIAPVTPDGLGRGAMVDRIRSILARFPENEEAVRRLIDEIPAFDALCDEYRDASREIEELAKLTTAEAAARADALRRRRQAIEEEILTAIEGHEPV</sequence>
<dbReference type="EMBL" id="JASJEV010000014">
    <property type="protein sequence ID" value="MDJ1159910.1"/>
    <property type="molecule type" value="Genomic_DNA"/>
</dbReference>
<dbReference type="Proteomes" id="UP001321492">
    <property type="component" value="Unassembled WGS sequence"/>
</dbReference>
<dbReference type="Gene3D" id="6.10.280.50">
    <property type="match status" value="1"/>
</dbReference>
<evidence type="ECO:0000313" key="3">
    <source>
        <dbReference type="Proteomes" id="UP001321492"/>
    </source>
</evidence>
<name>A0ABT7ALG2_9HYPH</name>
<dbReference type="RefSeq" id="WP_283741909.1">
    <property type="nucleotide sequence ID" value="NZ_JASJEV010000014.1"/>
</dbReference>